<evidence type="ECO:0000313" key="9">
    <source>
        <dbReference type="Proteomes" id="UP000676325"/>
    </source>
</evidence>
<evidence type="ECO:0000256" key="4">
    <source>
        <dbReference type="ARBA" id="ARBA00022989"/>
    </source>
</evidence>
<feature type="transmembrane region" description="Helical" evidence="6">
    <location>
        <begin position="15"/>
        <end position="37"/>
    </location>
</feature>
<dbReference type="InterPro" id="IPR007267">
    <property type="entry name" value="GtrA_DPMS_TM"/>
</dbReference>
<comment type="caution">
    <text evidence="8">The sequence shown here is derived from an EMBL/GenBank/DDBJ whole genome shotgun (WGS) entry which is preliminary data.</text>
</comment>
<dbReference type="GO" id="GO:0005886">
    <property type="term" value="C:plasma membrane"/>
    <property type="evidence" value="ECO:0007669"/>
    <property type="project" value="TreeGrafter"/>
</dbReference>
<keyword evidence="4 6" id="KW-1133">Transmembrane helix</keyword>
<organism evidence="8 9">
    <name type="scientific">Actinospica acidithermotolerans</name>
    <dbReference type="NCBI Taxonomy" id="2828514"/>
    <lineage>
        <taxon>Bacteria</taxon>
        <taxon>Bacillati</taxon>
        <taxon>Actinomycetota</taxon>
        <taxon>Actinomycetes</taxon>
        <taxon>Catenulisporales</taxon>
        <taxon>Actinospicaceae</taxon>
        <taxon>Actinospica</taxon>
    </lineage>
</organism>
<dbReference type="PANTHER" id="PTHR38459">
    <property type="entry name" value="PROPHAGE BACTOPRENOL-LINKED GLUCOSE TRANSLOCASE HOMOLOG"/>
    <property type="match status" value="1"/>
</dbReference>
<keyword evidence="5 6" id="KW-0472">Membrane</keyword>
<dbReference type="EMBL" id="JAGSOH010000029">
    <property type="protein sequence ID" value="MBR7827189.1"/>
    <property type="molecule type" value="Genomic_DNA"/>
</dbReference>
<accession>A0A941IHG7</accession>
<dbReference type="AlphaFoldDB" id="A0A941IHG7"/>
<feature type="transmembrane region" description="Helical" evidence="6">
    <location>
        <begin position="43"/>
        <end position="60"/>
    </location>
</feature>
<proteinExistence type="inferred from homology"/>
<feature type="domain" description="GtrA/DPMS transmembrane" evidence="7">
    <location>
        <begin position="18"/>
        <end position="136"/>
    </location>
</feature>
<dbReference type="InterPro" id="IPR051401">
    <property type="entry name" value="GtrA_CellWall_Glycosyl"/>
</dbReference>
<comment type="similarity">
    <text evidence="2">Belongs to the GtrA family.</text>
</comment>
<evidence type="ECO:0000259" key="7">
    <source>
        <dbReference type="Pfam" id="PF04138"/>
    </source>
</evidence>
<evidence type="ECO:0000256" key="1">
    <source>
        <dbReference type="ARBA" id="ARBA00004141"/>
    </source>
</evidence>
<name>A0A941IHG7_9ACTN</name>
<keyword evidence="3 6" id="KW-0812">Transmembrane</keyword>
<sequence length="147" mass="16281">MARSVALIRRLWRELLGFGAVGVVGYAGDALVINLLYHRVPSVLASAIAISVSTVIAYLGNRFWTFRRRDRRETRAEFGLFALVSAGGFLITVGCVWFTEHVLGADSRLAVNLAQLGAGQVLGSLFRFWACHRFVFPETRQLARSIP</sequence>
<reference evidence="8" key="1">
    <citation type="submission" date="2021-04" db="EMBL/GenBank/DDBJ databases">
        <title>Genome based classification of Actinospica acidithermotolerans sp. nov., an actinobacterium isolated from an Indonesian hot spring.</title>
        <authorList>
            <person name="Kusuma A.B."/>
            <person name="Putra K.E."/>
            <person name="Nafisah S."/>
            <person name="Loh J."/>
            <person name="Nouioui I."/>
            <person name="Goodfellow M."/>
        </authorList>
    </citation>
    <scope>NUCLEOTIDE SEQUENCE</scope>
    <source>
        <strain evidence="8">MGRD01-02</strain>
    </source>
</reference>
<dbReference type="PANTHER" id="PTHR38459:SF1">
    <property type="entry name" value="PROPHAGE BACTOPRENOL-LINKED GLUCOSE TRANSLOCASE HOMOLOG"/>
    <property type="match status" value="1"/>
</dbReference>
<keyword evidence="9" id="KW-1185">Reference proteome</keyword>
<feature type="transmembrane region" description="Helical" evidence="6">
    <location>
        <begin position="80"/>
        <end position="99"/>
    </location>
</feature>
<evidence type="ECO:0000256" key="3">
    <source>
        <dbReference type="ARBA" id="ARBA00022692"/>
    </source>
</evidence>
<dbReference type="RefSeq" id="WP_212518333.1">
    <property type="nucleotide sequence ID" value="NZ_JAGSOH010000029.1"/>
</dbReference>
<gene>
    <name evidence="8" type="ORF">KDK95_12800</name>
</gene>
<dbReference type="Proteomes" id="UP000676325">
    <property type="component" value="Unassembled WGS sequence"/>
</dbReference>
<dbReference type="GO" id="GO:0000271">
    <property type="term" value="P:polysaccharide biosynthetic process"/>
    <property type="evidence" value="ECO:0007669"/>
    <property type="project" value="InterPro"/>
</dbReference>
<evidence type="ECO:0000256" key="2">
    <source>
        <dbReference type="ARBA" id="ARBA00009399"/>
    </source>
</evidence>
<evidence type="ECO:0000256" key="5">
    <source>
        <dbReference type="ARBA" id="ARBA00023136"/>
    </source>
</evidence>
<evidence type="ECO:0000256" key="6">
    <source>
        <dbReference type="SAM" id="Phobius"/>
    </source>
</evidence>
<evidence type="ECO:0000313" key="8">
    <source>
        <dbReference type="EMBL" id="MBR7827189.1"/>
    </source>
</evidence>
<comment type="subcellular location">
    <subcellularLocation>
        <location evidence="1">Membrane</location>
        <topology evidence="1">Multi-pass membrane protein</topology>
    </subcellularLocation>
</comment>
<protein>
    <submittedName>
        <fullName evidence="8">GtrA family protein</fullName>
    </submittedName>
</protein>
<dbReference type="Pfam" id="PF04138">
    <property type="entry name" value="GtrA_DPMS_TM"/>
    <property type="match status" value="1"/>
</dbReference>